<dbReference type="InterPro" id="IPR011604">
    <property type="entry name" value="PDDEXK-like_dom_sf"/>
</dbReference>
<dbReference type="Proteomes" id="UP000177107">
    <property type="component" value="Unassembled WGS sequence"/>
</dbReference>
<dbReference type="EMBL" id="MFLM01000009">
    <property type="protein sequence ID" value="OGG68384.1"/>
    <property type="molecule type" value="Genomic_DNA"/>
</dbReference>
<dbReference type="AlphaFoldDB" id="A0A1F6E3U6"/>
<evidence type="ECO:0000313" key="2">
    <source>
        <dbReference type="EMBL" id="OGG68384.1"/>
    </source>
</evidence>
<proteinExistence type="predicted"/>
<dbReference type="Gene3D" id="3.90.320.10">
    <property type="match status" value="1"/>
</dbReference>
<accession>A0A1F6E3U6</accession>
<gene>
    <name evidence="2" type="ORF">A3C95_01610</name>
</gene>
<comment type="caution">
    <text evidence="2">The sequence shown here is derived from an EMBL/GenBank/DDBJ whole genome shotgun (WGS) entry which is preliminary data.</text>
</comment>
<organism evidence="2 3">
    <name type="scientific">Candidatus Kaiserbacteria bacterium RIFCSPHIGHO2_02_FULL_56_30</name>
    <dbReference type="NCBI Taxonomy" id="1798499"/>
    <lineage>
        <taxon>Bacteria</taxon>
        <taxon>Candidatus Kaiseribacteriota</taxon>
    </lineage>
</organism>
<name>A0A1F6E3U6_9BACT</name>
<dbReference type="Pfam" id="PF12705">
    <property type="entry name" value="PDDEXK_1"/>
    <property type="match status" value="1"/>
</dbReference>
<reference evidence="2 3" key="1">
    <citation type="journal article" date="2016" name="Nat. Commun.">
        <title>Thousands of microbial genomes shed light on interconnected biogeochemical processes in an aquifer system.</title>
        <authorList>
            <person name="Anantharaman K."/>
            <person name="Brown C.T."/>
            <person name="Hug L.A."/>
            <person name="Sharon I."/>
            <person name="Castelle C.J."/>
            <person name="Probst A.J."/>
            <person name="Thomas B.C."/>
            <person name="Singh A."/>
            <person name="Wilkins M.J."/>
            <person name="Karaoz U."/>
            <person name="Brodie E.L."/>
            <person name="Williams K.H."/>
            <person name="Hubbard S.S."/>
            <person name="Banfield J.F."/>
        </authorList>
    </citation>
    <scope>NUCLEOTIDE SEQUENCE [LARGE SCALE GENOMIC DNA]</scope>
</reference>
<protein>
    <recommendedName>
        <fullName evidence="1">PD-(D/E)XK endonuclease-like domain-containing protein</fullName>
    </recommendedName>
</protein>
<feature type="domain" description="PD-(D/E)XK endonuclease-like" evidence="1">
    <location>
        <begin position="18"/>
        <end position="242"/>
    </location>
</feature>
<sequence length="259" mass="29721">MAVRQKTFDGASKEPFKVSRSKIELFTQCPRCAYLDLKLGVKRPETPTFTLNNAVDALLKREFDTHRANGEAHPLMKTYGIDAIPYTHEKLDEWRENFKGIRYLHETTNLLVTGAIDDVWEDTVTGELFIVDYKATSKNKTITEDDLYDSYKQQMEIYQWLFRQNGFTVSPVGYFVSVNGKSDAKAFDARLEFDVAVIPYRGSDAWVEPTLFRIKETLESDAIPPIGRAFRGGPCDYCTYREAAGKTFRALTKHVKERK</sequence>
<dbReference type="InterPro" id="IPR038726">
    <property type="entry name" value="PDDEXK_AddAB-type"/>
</dbReference>
<evidence type="ECO:0000313" key="3">
    <source>
        <dbReference type="Proteomes" id="UP000177107"/>
    </source>
</evidence>
<evidence type="ECO:0000259" key="1">
    <source>
        <dbReference type="Pfam" id="PF12705"/>
    </source>
</evidence>
<dbReference type="STRING" id="1798499.A3C95_01610"/>